<keyword evidence="7 10" id="KW-0472">Membrane</keyword>
<dbReference type="AlphaFoldDB" id="A0A2A5T547"/>
<dbReference type="PROSITE" id="PS00389">
    <property type="entry name" value="ATPASE_DELTA"/>
    <property type="match status" value="1"/>
</dbReference>
<dbReference type="InterPro" id="IPR000711">
    <property type="entry name" value="ATPase_OSCP/dsu"/>
</dbReference>
<dbReference type="NCBIfam" id="NF004402">
    <property type="entry name" value="PRK05758.2-2"/>
    <property type="match status" value="1"/>
</dbReference>
<evidence type="ECO:0000256" key="2">
    <source>
        <dbReference type="ARBA" id="ARBA00022448"/>
    </source>
</evidence>
<dbReference type="GO" id="GO:0005886">
    <property type="term" value="C:plasma membrane"/>
    <property type="evidence" value="ECO:0007669"/>
    <property type="project" value="UniProtKB-SubCell"/>
</dbReference>
<dbReference type="Proteomes" id="UP000219020">
    <property type="component" value="Unassembled WGS sequence"/>
</dbReference>
<dbReference type="NCBIfam" id="NF004404">
    <property type="entry name" value="PRK05758.2-5"/>
    <property type="match status" value="1"/>
</dbReference>
<dbReference type="PANTHER" id="PTHR11910">
    <property type="entry name" value="ATP SYNTHASE DELTA CHAIN"/>
    <property type="match status" value="1"/>
</dbReference>
<evidence type="ECO:0000256" key="3">
    <source>
        <dbReference type="ARBA" id="ARBA00022475"/>
    </source>
</evidence>
<dbReference type="InterPro" id="IPR026015">
    <property type="entry name" value="ATP_synth_OSCP/delta_N_sf"/>
</dbReference>
<dbReference type="GO" id="GO:0045259">
    <property type="term" value="C:proton-transporting ATP synthase complex"/>
    <property type="evidence" value="ECO:0007669"/>
    <property type="project" value="UniProtKB-KW"/>
</dbReference>
<reference evidence="12" key="1">
    <citation type="submission" date="2017-04" db="EMBL/GenBank/DDBJ databases">
        <title>Genome evolution of the luminous symbionts of deep sea anglerfish.</title>
        <authorList>
            <person name="Hendry T.A."/>
        </authorList>
    </citation>
    <scope>NUCLEOTIDE SEQUENCE [LARGE SCALE GENOMIC DNA]</scope>
</reference>
<sequence length="177" mass="19984">MSELTTIVRPYAKAVFDLAIEKGELDQWSEMLYFAAEVSCNEVISDYIGGMHSISKLADLFICVCGEQLNEFGQNLVRIMAENNRLKMIPEMYIQFMALRHNYEKQVDVYVFSAIVLDSAQLDAIARKLEVRLARNIRLDCSVDETLIAGVVIRVGDLVIDNSVSGSIRRLKDTLQS</sequence>
<dbReference type="SUPFAM" id="SSF47928">
    <property type="entry name" value="N-terminal domain of the delta subunit of the F1F0-ATP synthase"/>
    <property type="match status" value="1"/>
</dbReference>
<protein>
    <recommendedName>
        <fullName evidence="10">ATP synthase subunit delta</fullName>
    </recommendedName>
    <alternativeName>
        <fullName evidence="10">ATP synthase F(1) sector subunit delta</fullName>
    </alternativeName>
    <alternativeName>
        <fullName evidence="10">F-type ATPase subunit delta</fullName>
        <shortName evidence="10">F-ATPase subunit delta</shortName>
    </alternativeName>
</protein>
<proteinExistence type="inferred from homology"/>
<dbReference type="InterPro" id="IPR020781">
    <property type="entry name" value="ATPase_OSCP/d_CS"/>
</dbReference>
<evidence type="ECO:0000256" key="8">
    <source>
        <dbReference type="ARBA" id="ARBA00023196"/>
    </source>
</evidence>
<dbReference type="OrthoDB" id="9816221at2"/>
<dbReference type="EMBL" id="NBYY01000011">
    <property type="protein sequence ID" value="PCS23292.1"/>
    <property type="molecule type" value="Genomic_DNA"/>
</dbReference>
<keyword evidence="2 10" id="KW-0813">Transport</keyword>
<evidence type="ECO:0000256" key="7">
    <source>
        <dbReference type="ARBA" id="ARBA00023136"/>
    </source>
</evidence>
<accession>A0A2A5T547</accession>
<comment type="function">
    <text evidence="10">This protein is part of the stalk that links CF(0) to CF(1). It either transmits conformational changes from CF(0) to CF(1) or is implicated in proton conduction.</text>
</comment>
<dbReference type="NCBIfam" id="TIGR01145">
    <property type="entry name" value="ATP_synt_delta"/>
    <property type="match status" value="1"/>
</dbReference>
<dbReference type="Pfam" id="PF00213">
    <property type="entry name" value="OSCP"/>
    <property type="match status" value="1"/>
</dbReference>
<keyword evidence="11" id="KW-0378">Hydrolase</keyword>
<name>A0A2A5T547_9GAMM</name>
<comment type="caution">
    <text evidence="11">The sequence shown here is derived from an EMBL/GenBank/DDBJ whole genome shotgun (WGS) entry which is preliminary data.</text>
</comment>
<dbReference type="RefSeq" id="WP_097356278.1">
    <property type="nucleotide sequence ID" value="NZ_CAWNJE010000006.1"/>
</dbReference>
<evidence type="ECO:0000313" key="11">
    <source>
        <dbReference type="EMBL" id="PCS23292.1"/>
    </source>
</evidence>
<keyword evidence="12" id="KW-1185">Reference proteome</keyword>
<evidence type="ECO:0000313" key="12">
    <source>
        <dbReference type="Proteomes" id="UP000219020"/>
    </source>
</evidence>
<evidence type="ECO:0000256" key="9">
    <source>
        <dbReference type="ARBA" id="ARBA00023310"/>
    </source>
</evidence>
<keyword evidence="4" id="KW-0997">Cell inner membrane</keyword>
<comment type="subcellular location">
    <subcellularLocation>
        <location evidence="10">Cell membrane</location>
        <topology evidence="10">Peripheral membrane protein</topology>
    </subcellularLocation>
    <subcellularLocation>
        <location evidence="1">Membrane</location>
    </subcellularLocation>
</comment>
<keyword evidence="8 10" id="KW-0139">CF(1)</keyword>
<keyword evidence="3 10" id="KW-1003">Cell membrane</keyword>
<keyword evidence="9 10" id="KW-0066">ATP synthesis</keyword>
<dbReference type="PRINTS" id="PR00125">
    <property type="entry name" value="ATPASEDELTA"/>
</dbReference>
<comment type="function">
    <text evidence="10">F(1)F(0) ATP synthase produces ATP from ADP in the presence of a proton or sodium gradient. F-type ATPases consist of two structural domains, F(1) containing the extramembraneous catalytic core and F(0) containing the membrane proton channel, linked together by a central stalk and a peripheral stalk. During catalysis, ATP synthesis in the catalytic domain of F(1) is coupled via a rotary mechanism of the central stalk subunits to proton translocation.</text>
</comment>
<keyword evidence="6 10" id="KW-0406">Ion transport</keyword>
<gene>
    <name evidence="10" type="primary">atpH</name>
    <name evidence="11" type="ORF">BTN49_1289</name>
</gene>
<organism evidence="11 12">
    <name type="scientific">Candidatus Enterovibrio escicola</name>
    <dbReference type="NCBI Taxonomy" id="1927127"/>
    <lineage>
        <taxon>Bacteria</taxon>
        <taxon>Pseudomonadati</taxon>
        <taxon>Pseudomonadota</taxon>
        <taxon>Gammaproteobacteria</taxon>
        <taxon>Vibrionales</taxon>
        <taxon>Vibrionaceae</taxon>
        <taxon>Enterovibrio</taxon>
    </lineage>
</organism>
<dbReference type="Gene3D" id="1.10.520.20">
    <property type="entry name" value="N-terminal domain of the delta subunit of the F1F0-ATP synthase"/>
    <property type="match status" value="1"/>
</dbReference>
<evidence type="ECO:0000256" key="10">
    <source>
        <dbReference type="HAMAP-Rule" id="MF_01416"/>
    </source>
</evidence>
<dbReference type="GO" id="GO:0046933">
    <property type="term" value="F:proton-transporting ATP synthase activity, rotational mechanism"/>
    <property type="evidence" value="ECO:0007669"/>
    <property type="project" value="UniProtKB-UniRule"/>
</dbReference>
<evidence type="ECO:0000256" key="5">
    <source>
        <dbReference type="ARBA" id="ARBA00022781"/>
    </source>
</evidence>
<evidence type="ECO:0000256" key="6">
    <source>
        <dbReference type="ARBA" id="ARBA00023065"/>
    </source>
</evidence>
<dbReference type="HAMAP" id="MF_01416">
    <property type="entry name" value="ATP_synth_delta_bact"/>
    <property type="match status" value="1"/>
</dbReference>
<dbReference type="GO" id="GO:0016787">
    <property type="term" value="F:hydrolase activity"/>
    <property type="evidence" value="ECO:0007669"/>
    <property type="project" value="UniProtKB-KW"/>
</dbReference>
<keyword evidence="5 10" id="KW-0375">Hydrogen ion transport</keyword>
<comment type="similarity">
    <text evidence="10">Belongs to the ATPase delta chain family.</text>
</comment>
<evidence type="ECO:0000256" key="4">
    <source>
        <dbReference type="ARBA" id="ARBA00022519"/>
    </source>
</evidence>
<evidence type="ECO:0000256" key="1">
    <source>
        <dbReference type="ARBA" id="ARBA00004370"/>
    </source>
</evidence>
<dbReference type="GeneID" id="66951495"/>